<accession>A0ABT1H7B1</accession>
<evidence type="ECO:0000313" key="1">
    <source>
        <dbReference type="EMBL" id="MCP2163046.1"/>
    </source>
</evidence>
<dbReference type="Proteomes" id="UP001205740">
    <property type="component" value="Unassembled WGS sequence"/>
</dbReference>
<dbReference type="RefSeq" id="WP_253656618.1">
    <property type="nucleotide sequence ID" value="NZ_BAAAOE010000002.1"/>
</dbReference>
<sequence length="65" mass="6943">MSDPTTTTTTTAPGRDSYVPPCGDPACRQGHCRDCDTHTVWTQEAWGNASDCPGCGRHDFVSIGD</sequence>
<proteinExistence type="predicted"/>
<name>A0ABT1H7B1_9NOCA</name>
<comment type="caution">
    <text evidence="1">The sequence shown here is derived from an EMBL/GenBank/DDBJ whole genome shotgun (WGS) entry which is preliminary data.</text>
</comment>
<organism evidence="1 2">
    <name type="scientific">Williamsia serinedens</name>
    <dbReference type="NCBI Taxonomy" id="391736"/>
    <lineage>
        <taxon>Bacteria</taxon>
        <taxon>Bacillati</taxon>
        <taxon>Actinomycetota</taxon>
        <taxon>Actinomycetes</taxon>
        <taxon>Mycobacteriales</taxon>
        <taxon>Nocardiaceae</taxon>
        <taxon>Williamsia</taxon>
    </lineage>
</organism>
<protein>
    <submittedName>
        <fullName evidence="1">Uncharacterized protein</fullName>
    </submittedName>
</protein>
<evidence type="ECO:0000313" key="2">
    <source>
        <dbReference type="Proteomes" id="UP001205740"/>
    </source>
</evidence>
<gene>
    <name evidence="1" type="ORF">LX12_004259</name>
</gene>
<dbReference type="EMBL" id="JAMTCG010000011">
    <property type="protein sequence ID" value="MCP2163046.1"/>
    <property type="molecule type" value="Genomic_DNA"/>
</dbReference>
<reference evidence="1 2" key="1">
    <citation type="submission" date="2022-06" db="EMBL/GenBank/DDBJ databases">
        <title>Genomic Encyclopedia of Archaeal and Bacterial Type Strains, Phase II (KMG-II): from individual species to whole genera.</title>
        <authorList>
            <person name="Goeker M."/>
        </authorList>
    </citation>
    <scope>NUCLEOTIDE SEQUENCE [LARGE SCALE GENOMIC DNA]</scope>
    <source>
        <strain evidence="1 2">DSM 45037</strain>
    </source>
</reference>
<keyword evidence="2" id="KW-1185">Reference proteome</keyword>